<dbReference type="Proteomes" id="UP000314294">
    <property type="component" value="Unassembled WGS sequence"/>
</dbReference>
<proteinExistence type="predicted"/>
<gene>
    <name evidence="2" type="ORF">EYF80_059576</name>
</gene>
<keyword evidence="3" id="KW-1185">Reference proteome</keyword>
<evidence type="ECO:0000313" key="2">
    <source>
        <dbReference type="EMBL" id="TNN30272.1"/>
    </source>
</evidence>
<evidence type="ECO:0000256" key="1">
    <source>
        <dbReference type="SAM" id="MobiDB-lite"/>
    </source>
</evidence>
<sequence length="114" mass="11712">MGNGVGGVLRYSRQPPPIGGASGRPSARTAVPRHRQAGGAEKCDRLLPIALLLSVDESCILSASAGPEPEDHSRQTSVSCPDRAGTCRAVAVVAKSLKHAFDLEAAGVIVVADE</sequence>
<accession>A0A4Z2EPL7</accession>
<dbReference type="EMBL" id="SRLO01004680">
    <property type="protein sequence ID" value="TNN30272.1"/>
    <property type="molecule type" value="Genomic_DNA"/>
</dbReference>
<comment type="caution">
    <text evidence="2">The sequence shown here is derived from an EMBL/GenBank/DDBJ whole genome shotgun (WGS) entry which is preliminary data.</text>
</comment>
<name>A0A4Z2EPL7_9TELE</name>
<dbReference type="AlphaFoldDB" id="A0A4Z2EPL7"/>
<evidence type="ECO:0000313" key="3">
    <source>
        <dbReference type="Proteomes" id="UP000314294"/>
    </source>
</evidence>
<protein>
    <submittedName>
        <fullName evidence="2">Uncharacterized protein</fullName>
    </submittedName>
</protein>
<organism evidence="2 3">
    <name type="scientific">Liparis tanakae</name>
    <name type="common">Tanaka's snailfish</name>
    <dbReference type="NCBI Taxonomy" id="230148"/>
    <lineage>
        <taxon>Eukaryota</taxon>
        <taxon>Metazoa</taxon>
        <taxon>Chordata</taxon>
        <taxon>Craniata</taxon>
        <taxon>Vertebrata</taxon>
        <taxon>Euteleostomi</taxon>
        <taxon>Actinopterygii</taxon>
        <taxon>Neopterygii</taxon>
        <taxon>Teleostei</taxon>
        <taxon>Neoteleostei</taxon>
        <taxon>Acanthomorphata</taxon>
        <taxon>Eupercaria</taxon>
        <taxon>Perciformes</taxon>
        <taxon>Cottioidei</taxon>
        <taxon>Cottales</taxon>
        <taxon>Liparidae</taxon>
        <taxon>Liparis</taxon>
    </lineage>
</organism>
<feature type="region of interest" description="Disordered" evidence="1">
    <location>
        <begin position="1"/>
        <end position="39"/>
    </location>
</feature>
<reference evidence="2 3" key="1">
    <citation type="submission" date="2019-03" db="EMBL/GenBank/DDBJ databases">
        <title>First draft genome of Liparis tanakae, snailfish: a comprehensive survey of snailfish specific genes.</title>
        <authorList>
            <person name="Kim W."/>
            <person name="Song I."/>
            <person name="Jeong J.-H."/>
            <person name="Kim D."/>
            <person name="Kim S."/>
            <person name="Ryu S."/>
            <person name="Song J.Y."/>
            <person name="Lee S.K."/>
        </authorList>
    </citation>
    <scope>NUCLEOTIDE SEQUENCE [LARGE SCALE GENOMIC DNA]</scope>
    <source>
        <tissue evidence="2">Muscle</tissue>
    </source>
</reference>